<comment type="caution">
    <text evidence="1">The sequence shown here is derived from an EMBL/GenBank/DDBJ whole genome shotgun (WGS) entry which is preliminary data.</text>
</comment>
<reference evidence="1 2" key="1">
    <citation type="submission" date="2023-12" db="EMBL/GenBank/DDBJ databases">
        <title>Novel species of the genus Arcicella isolated from rivers.</title>
        <authorList>
            <person name="Lu H."/>
        </authorList>
    </citation>
    <scope>NUCLEOTIDE SEQUENCE [LARGE SCALE GENOMIC DNA]</scope>
    <source>
        <strain evidence="1 2">DC2W</strain>
    </source>
</reference>
<accession>A0ABU5S1H6</accession>
<evidence type="ECO:0000313" key="2">
    <source>
        <dbReference type="Proteomes" id="UP001303899"/>
    </source>
</evidence>
<sequence>MNNELTDKISFRVSKELKARLKENSERSGLSLTNYILYYLETPLQETQNWAEYQKKVLEFKKQIDVLKIEKSQLQEKLKQSIPLSKVEEIKRKVKDDFHPTYSKEISEAYEMGYKDGYKDRSK</sequence>
<dbReference type="InterPro" id="IPR010985">
    <property type="entry name" value="Ribbon_hlx_hlx"/>
</dbReference>
<proteinExistence type="predicted"/>
<dbReference type="RefSeq" id="WP_323326412.1">
    <property type="nucleotide sequence ID" value="NZ_JAYGIL010000004.1"/>
</dbReference>
<dbReference type="InterPro" id="IPR013321">
    <property type="entry name" value="Arc_rbn_hlx_hlx"/>
</dbReference>
<keyword evidence="2" id="KW-1185">Reference proteome</keyword>
<name>A0ABU5S1H6_9BACT</name>
<dbReference type="Proteomes" id="UP001303899">
    <property type="component" value="Unassembled WGS sequence"/>
</dbReference>
<organism evidence="1 2">
    <name type="scientific">Arcicella gelida</name>
    <dbReference type="NCBI Taxonomy" id="2984195"/>
    <lineage>
        <taxon>Bacteria</taxon>
        <taxon>Pseudomonadati</taxon>
        <taxon>Bacteroidota</taxon>
        <taxon>Cytophagia</taxon>
        <taxon>Cytophagales</taxon>
        <taxon>Flectobacillaceae</taxon>
        <taxon>Arcicella</taxon>
    </lineage>
</organism>
<dbReference type="EMBL" id="JAYGIL010000004">
    <property type="protein sequence ID" value="MEA5402153.1"/>
    <property type="molecule type" value="Genomic_DNA"/>
</dbReference>
<evidence type="ECO:0000313" key="1">
    <source>
        <dbReference type="EMBL" id="MEA5402153.1"/>
    </source>
</evidence>
<dbReference type="SUPFAM" id="SSF47598">
    <property type="entry name" value="Ribbon-helix-helix"/>
    <property type="match status" value="1"/>
</dbReference>
<gene>
    <name evidence="1" type="ORF">VB776_04475</name>
</gene>
<dbReference type="Gene3D" id="1.10.1220.10">
    <property type="entry name" value="Met repressor-like"/>
    <property type="match status" value="1"/>
</dbReference>
<protein>
    <submittedName>
        <fullName evidence="1">Uncharacterized protein</fullName>
    </submittedName>
</protein>